<dbReference type="Gene3D" id="3.30.1600.10">
    <property type="entry name" value="SIR2/SIRT2 'Small Domain"/>
    <property type="match status" value="1"/>
</dbReference>
<evidence type="ECO:0000313" key="2">
    <source>
        <dbReference type="EMBL" id="TKS75107.1"/>
    </source>
</evidence>
<dbReference type="AlphaFoldDB" id="A0A4U5UJX9"/>
<evidence type="ECO:0000256" key="1">
    <source>
        <dbReference type="ARBA" id="ARBA00022679"/>
    </source>
</evidence>
<dbReference type="STRING" id="240159.A0A4U5UJX9"/>
<name>A0A4U5UJX9_COLLU</name>
<protein>
    <submittedName>
        <fullName evidence="2">NAD-dependent protein deacylase sirtuin-5, mitochondrial</fullName>
    </submittedName>
</protein>
<dbReference type="EMBL" id="CM014085">
    <property type="protein sequence ID" value="TKS75107.1"/>
    <property type="molecule type" value="Genomic_DNA"/>
</dbReference>
<dbReference type="Proteomes" id="UP000298787">
    <property type="component" value="Chromosome 8"/>
</dbReference>
<gene>
    <name evidence="2" type="ORF">D9C73_009190</name>
</gene>
<dbReference type="InterPro" id="IPR026591">
    <property type="entry name" value="Sirtuin_cat_small_dom_sf"/>
</dbReference>
<proteinExistence type="predicted"/>
<dbReference type="GO" id="GO:0016740">
    <property type="term" value="F:transferase activity"/>
    <property type="evidence" value="ECO:0007669"/>
    <property type="project" value="UniProtKB-KW"/>
</dbReference>
<keyword evidence="1" id="KW-0808">Transferase</keyword>
<sequence>MSCGHEAANYKSPICAALKGKGAPDPNTDDANIPVQQLPRLELHPLSIQPPCSLRRWPPEESLAEFNMEDTPATMRFKYHFQAPVGPRCHRHSLATRMRKVKE</sequence>
<accession>A0A4U5UJX9</accession>
<evidence type="ECO:0000313" key="3">
    <source>
        <dbReference type="Proteomes" id="UP000298787"/>
    </source>
</evidence>
<reference evidence="2 3" key="1">
    <citation type="submission" date="2019-01" db="EMBL/GenBank/DDBJ databases">
        <title>Genome Assembly of Collichthys lucidus.</title>
        <authorList>
            <person name="Cai M."/>
            <person name="Xiao S."/>
        </authorList>
    </citation>
    <scope>NUCLEOTIDE SEQUENCE [LARGE SCALE GENOMIC DNA]</scope>
    <source>
        <strain evidence="2">JT15FE1705JMU</strain>
        <tissue evidence="2">Muscle</tissue>
    </source>
</reference>
<keyword evidence="3" id="KW-1185">Reference proteome</keyword>
<organism evidence="2 3">
    <name type="scientific">Collichthys lucidus</name>
    <name type="common">Big head croaker</name>
    <name type="synonym">Sciaena lucida</name>
    <dbReference type="NCBI Taxonomy" id="240159"/>
    <lineage>
        <taxon>Eukaryota</taxon>
        <taxon>Metazoa</taxon>
        <taxon>Chordata</taxon>
        <taxon>Craniata</taxon>
        <taxon>Vertebrata</taxon>
        <taxon>Euteleostomi</taxon>
        <taxon>Actinopterygii</taxon>
        <taxon>Neopterygii</taxon>
        <taxon>Teleostei</taxon>
        <taxon>Neoteleostei</taxon>
        <taxon>Acanthomorphata</taxon>
        <taxon>Eupercaria</taxon>
        <taxon>Sciaenidae</taxon>
        <taxon>Collichthys</taxon>
    </lineage>
</organism>